<dbReference type="Proteomes" id="UP001218246">
    <property type="component" value="Unassembled WGS sequence"/>
</dbReference>
<dbReference type="InterPro" id="IPR050492">
    <property type="entry name" value="Bact_metal-bind_prot9"/>
</dbReference>
<keyword evidence="1 3" id="KW-0813">Transport</keyword>
<keyword evidence="4" id="KW-0175">Coiled coil</keyword>
<dbReference type="SUPFAM" id="SSF53807">
    <property type="entry name" value="Helical backbone' metal receptor"/>
    <property type="match status" value="1"/>
</dbReference>
<gene>
    <name evidence="6" type="ORF">P6P90_02800</name>
</gene>
<dbReference type="PANTHER" id="PTHR42953:SF8">
    <property type="entry name" value="ZINT DOMAIN-CONTAINING PROTEIN"/>
    <property type="match status" value="1"/>
</dbReference>
<keyword evidence="2" id="KW-0732">Signal</keyword>
<dbReference type="InterPro" id="IPR006127">
    <property type="entry name" value="ZnuA-like"/>
</dbReference>
<dbReference type="Pfam" id="PF01297">
    <property type="entry name" value="ZnuA"/>
    <property type="match status" value="1"/>
</dbReference>
<evidence type="ECO:0000256" key="3">
    <source>
        <dbReference type="RuleBase" id="RU003512"/>
    </source>
</evidence>
<dbReference type="CDD" id="cd01017">
    <property type="entry name" value="AdcA"/>
    <property type="match status" value="1"/>
</dbReference>
<dbReference type="InterPro" id="IPR006128">
    <property type="entry name" value="Lipoprotein_PsaA-like"/>
</dbReference>
<evidence type="ECO:0000256" key="4">
    <source>
        <dbReference type="SAM" id="Coils"/>
    </source>
</evidence>
<proteinExistence type="inferred from homology"/>
<evidence type="ECO:0000256" key="2">
    <source>
        <dbReference type="ARBA" id="ARBA00022729"/>
    </source>
</evidence>
<organism evidence="6 7">
    <name type="scientific">Ectobacillus antri</name>
    <dbReference type="NCBI Taxonomy" id="2486280"/>
    <lineage>
        <taxon>Bacteria</taxon>
        <taxon>Bacillati</taxon>
        <taxon>Bacillota</taxon>
        <taxon>Bacilli</taxon>
        <taxon>Bacillales</taxon>
        <taxon>Bacillaceae</taxon>
        <taxon>Ectobacillus</taxon>
    </lineage>
</organism>
<dbReference type="Gene3D" id="3.40.50.1980">
    <property type="entry name" value="Nitrogenase molybdenum iron protein domain"/>
    <property type="match status" value="2"/>
</dbReference>
<keyword evidence="7" id="KW-1185">Reference proteome</keyword>
<sequence length="313" mass="35378">MALSVLSACGNNDSAKKDADDKLEVYTTIFPLQDFTKKIGGEHVNVTSIYPAGADAHTYEPSQKQIVKLANSDLFVYNGVDLEPFVEDIEKSLEKEDVKMIDSSKDVALIKFADEHENQANHEGHDHEKEDAHKEDEHHHDYDPHIWLDPKNALKQAENIKNALVALQPNHKQDFEKNFNDLKTQLLDLEAQLKETINNAKTKEVLVSHAAYGYWEYNYGLKQIPIAGLSSSDEPSQKQLAAVAETAKEHNLSYILFETFATPKVAEVIQKETGAKILRLHHLSTISEEELKDKKDYVTLMKENIKVLDTAMN</sequence>
<dbReference type="PANTHER" id="PTHR42953">
    <property type="entry name" value="HIGH-AFFINITY ZINC UPTAKE SYSTEM PROTEIN ZNUA-RELATED"/>
    <property type="match status" value="1"/>
</dbReference>
<dbReference type="InterPro" id="IPR006129">
    <property type="entry name" value="AdhesinB"/>
</dbReference>
<evidence type="ECO:0000256" key="5">
    <source>
        <dbReference type="SAM" id="MobiDB-lite"/>
    </source>
</evidence>
<dbReference type="EMBL" id="JARULN010000001">
    <property type="protein sequence ID" value="MDG5752929.1"/>
    <property type="molecule type" value="Genomic_DNA"/>
</dbReference>
<feature type="region of interest" description="Disordered" evidence="5">
    <location>
        <begin position="118"/>
        <end position="140"/>
    </location>
</feature>
<feature type="coiled-coil region" evidence="4">
    <location>
        <begin position="172"/>
        <end position="199"/>
    </location>
</feature>
<evidence type="ECO:0000313" key="7">
    <source>
        <dbReference type="Proteomes" id="UP001218246"/>
    </source>
</evidence>
<evidence type="ECO:0000256" key="1">
    <source>
        <dbReference type="ARBA" id="ARBA00022448"/>
    </source>
</evidence>
<dbReference type="PRINTS" id="PR00690">
    <property type="entry name" value="ADHESNFAMILY"/>
</dbReference>
<dbReference type="PRINTS" id="PR00691">
    <property type="entry name" value="ADHESINB"/>
</dbReference>
<comment type="similarity">
    <text evidence="3">Belongs to the bacterial solute-binding protein 9 family.</text>
</comment>
<protein>
    <submittedName>
        <fullName evidence="6">Metal ABC transporter substrate-binding protein</fullName>
    </submittedName>
</protein>
<comment type="caution">
    <text evidence="6">The sequence shown here is derived from an EMBL/GenBank/DDBJ whole genome shotgun (WGS) entry which is preliminary data.</text>
</comment>
<reference evidence="6 7" key="1">
    <citation type="submission" date="2023-04" db="EMBL/GenBank/DDBJ databases">
        <title>Ectobacillus antri isolated from activated sludge.</title>
        <authorList>
            <person name="Yan P."/>
            <person name="Liu X."/>
        </authorList>
    </citation>
    <scope>NUCLEOTIDE SEQUENCE [LARGE SCALE GENOMIC DNA]</scope>
    <source>
        <strain evidence="6 7">C18H</strain>
    </source>
</reference>
<name>A0ABT6H2G4_9BACI</name>
<evidence type="ECO:0000313" key="6">
    <source>
        <dbReference type="EMBL" id="MDG5752929.1"/>
    </source>
</evidence>
<accession>A0ABT6H2G4</accession>